<dbReference type="GO" id="GO:0010181">
    <property type="term" value="F:FMN binding"/>
    <property type="evidence" value="ECO:0007669"/>
    <property type="project" value="InterPro"/>
</dbReference>
<dbReference type="Gene3D" id="2.30.110.10">
    <property type="entry name" value="Electron Transport, Fmn-binding Protein, Chain A"/>
    <property type="match status" value="1"/>
</dbReference>
<dbReference type="InterPro" id="IPR012349">
    <property type="entry name" value="Split_barrel_FMN-bd"/>
</dbReference>
<protein>
    <submittedName>
        <fullName evidence="3">Flavin reductase</fullName>
    </submittedName>
</protein>
<dbReference type="Proteomes" id="UP000265614">
    <property type="component" value="Unassembled WGS sequence"/>
</dbReference>
<dbReference type="InterPro" id="IPR002563">
    <property type="entry name" value="Flavin_Rdtase-like_dom"/>
</dbReference>
<sequence length="171" mass="18072">MTTGPSPLPAAEDERLPPDLFRAVFRGHPAGVVVVTADAGDGPAGFTATSLASVSLDPPLLSFALARTASAWPALRDAGTVVVNFLDARHQHVARTFAASGVDRFAPPTRWFRLPSGEPALSEAPVRVRAAVEARHAAGDHTIVVARALGAALERREPPLVYHDGRYLTAR</sequence>
<dbReference type="EMBL" id="QZEZ01000005">
    <property type="protein sequence ID" value="RJK95457.1"/>
    <property type="molecule type" value="Genomic_DNA"/>
</dbReference>
<dbReference type="RefSeq" id="WP_119950810.1">
    <property type="nucleotide sequence ID" value="NZ_QZEZ01000005.1"/>
</dbReference>
<evidence type="ECO:0000259" key="2">
    <source>
        <dbReference type="SMART" id="SM00903"/>
    </source>
</evidence>
<dbReference type="AlphaFoldDB" id="A0A3A3Z4I5"/>
<name>A0A3A3Z4I5_9ACTN</name>
<dbReference type="PANTHER" id="PTHR30466">
    <property type="entry name" value="FLAVIN REDUCTASE"/>
    <property type="match status" value="1"/>
</dbReference>
<evidence type="ECO:0000313" key="4">
    <source>
        <dbReference type="Proteomes" id="UP000265614"/>
    </source>
</evidence>
<dbReference type="SMART" id="SM00903">
    <property type="entry name" value="Flavin_Reduct"/>
    <property type="match status" value="1"/>
</dbReference>
<reference evidence="3 4" key="1">
    <citation type="submission" date="2018-09" db="EMBL/GenBank/DDBJ databases">
        <title>YIM 75000 draft genome.</title>
        <authorList>
            <person name="Tang S."/>
            <person name="Feng Y."/>
        </authorList>
    </citation>
    <scope>NUCLEOTIDE SEQUENCE [LARGE SCALE GENOMIC DNA]</scope>
    <source>
        <strain evidence="3 4">YIM 75000</strain>
    </source>
</reference>
<dbReference type="PANTHER" id="PTHR30466:SF1">
    <property type="entry name" value="FMN REDUCTASE (NADH) RUTF"/>
    <property type="match status" value="1"/>
</dbReference>
<feature type="domain" description="Flavin reductase like" evidence="2">
    <location>
        <begin position="25"/>
        <end position="169"/>
    </location>
</feature>
<evidence type="ECO:0000256" key="1">
    <source>
        <dbReference type="ARBA" id="ARBA00023002"/>
    </source>
</evidence>
<proteinExistence type="predicted"/>
<evidence type="ECO:0000313" key="3">
    <source>
        <dbReference type="EMBL" id="RJK95457.1"/>
    </source>
</evidence>
<gene>
    <name evidence="3" type="ORF">D5H78_12485</name>
</gene>
<organism evidence="3 4">
    <name type="scientific">Vallicoccus soli</name>
    <dbReference type="NCBI Taxonomy" id="2339232"/>
    <lineage>
        <taxon>Bacteria</taxon>
        <taxon>Bacillati</taxon>
        <taxon>Actinomycetota</taxon>
        <taxon>Actinomycetes</taxon>
        <taxon>Motilibacterales</taxon>
        <taxon>Vallicoccaceae</taxon>
        <taxon>Vallicoccus</taxon>
    </lineage>
</organism>
<comment type="caution">
    <text evidence="3">The sequence shown here is derived from an EMBL/GenBank/DDBJ whole genome shotgun (WGS) entry which is preliminary data.</text>
</comment>
<accession>A0A3A3Z4I5</accession>
<dbReference type="Pfam" id="PF01613">
    <property type="entry name" value="Flavin_Reduct"/>
    <property type="match status" value="1"/>
</dbReference>
<keyword evidence="4" id="KW-1185">Reference proteome</keyword>
<dbReference type="GO" id="GO:0042602">
    <property type="term" value="F:riboflavin reductase (NADPH) activity"/>
    <property type="evidence" value="ECO:0007669"/>
    <property type="project" value="TreeGrafter"/>
</dbReference>
<dbReference type="OrthoDB" id="9792858at2"/>
<keyword evidence="1" id="KW-0560">Oxidoreductase</keyword>
<dbReference type="GO" id="GO:0006208">
    <property type="term" value="P:pyrimidine nucleobase catabolic process"/>
    <property type="evidence" value="ECO:0007669"/>
    <property type="project" value="TreeGrafter"/>
</dbReference>
<dbReference type="InterPro" id="IPR050268">
    <property type="entry name" value="NADH-dep_flavin_reductase"/>
</dbReference>
<dbReference type="SUPFAM" id="SSF50475">
    <property type="entry name" value="FMN-binding split barrel"/>
    <property type="match status" value="1"/>
</dbReference>